<evidence type="ECO:0000256" key="6">
    <source>
        <dbReference type="ARBA" id="ARBA00023004"/>
    </source>
</evidence>
<dbReference type="AlphaFoldDB" id="A0AAD9FUR1"/>
<dbReference type="PANTHER" id="PTHR46030:SF1">
    <property type="entry name" value="ALPHA-KETOGLUTARATE-DEPENDENT DIOXYGENASE ALKB HOMOLOG 6"/>
    <property type="match status" value="1"/>
</dbReference>
<keyword evidence="4" id="KW-0223">Dioxygenase</keyword>
<comment type="similarity">
    <text evidence="2">Belongs to the alkB family.</text>
</comment>
<evidence type="ECO:0000256" key="4">
    <source>
        <dbReference type="ARBA" id="ARBA00022964"/>
    </source>
</evidence>
<dbReference type="GO" id="GO:0051213">
    <property type="term" value="F:dioxygenase activity"/>
    <property type="evidence" value="ECO:0007669"/>
    <property type="project" value="UniProtKB-KW"/>
</dbReference>
<sequence>MPIALDEQAEAGSTVAAPSHNFPALSTFQVPNIPPAAYYIPDFITPEEEDFLLRKLAESPQPKWKTVPTGRRLQYWGGTTSKNGTLLPEPLPDWLTTFPDIIDRIDRFVDMASGHDYDGTGKVLGVNQVLVNEYGPGQGISPHEDGPAFRPLVATLSLGSHCVLDIHHYLSTTSPSPPMVATPASATDETGQGKPIAAIPLANLLLMPRSLLILSSSLYTSHLHAIAARTSDVVIDRGAADRRDDEVVVANQPLIGDSSVLDKIREEGRWIGERGTRTSLTFRHAEKVLKGKAFAMATNGLRRS</sequence>
<keyword evidence="11" id="KW-1185">Reference proteome</keyword>
<comment type="similarity">
    <text evidence="8">Belongs to the iron/ascorbate-dependent oxidoreductase family.</text>
</comment>
<evidence type="ECO:0000256" key="1">
    <source>
        <dbReference type="ARBA" id="ARBA00004123"/>
    </source>
</evidence>
<organism evidence="10 11">
    <name type="scientific">Papiliotrema laurentii</name>
    <name type="common">Cryptococcus laurentii</name>
    <dbReference type="NCBI Taxonomy" id="5418"/>
    <lineage>
        <taxon>Eukaryota</taxon>
        <taxon>Fungi</taxon>
        <taxon>Dikarya</taxon>
        <taxon>Basidiomycota</taxon>
        <taxon>Agaricomycotina</taxon>
        <taxon>Tremellomycetes</taxon>
        <taxon>Tremellales</taxon>
        <taxon>Rhynchogastremaceae</taxon>
        <taxon>Papiliotrema</taxon>
    </lineage>
</organism>
<keyword evidence="6 8" id="KW-0408">Iron</keyword>
<evidence type="ECO:0000256" key="8">
    <source>
        <dbReference type="RuleBase" id="RU003682"/>
    </source>
</evidence>
<comment type="subcellular location">
    <subcellularLocation>
        <location evidence="1">Nucleus</location>
    </subcellularLocation>
</comment>
<evidence type="ECO:0000256" key="3">
    <source>
        <dbReference type="ARBA" id="ARBA00022723"/>
    </source>
</evidence>
<evidence type="ECO:0000259" key="9">
    <source>
        <dbReference type="PROSITE" id="PS51471"/>
    </source>
</evidence>
<name>A0AAD9FUR1_PAPLA</name>
<comment type="caution">
    <text evidence="10">The sequence shown here is derived from an EMBL/GenBank/DDBJ whole genome shotgun (WGS) entry which is preliminary data.</text>
</comment>
<keyword evidence="5 8" id="KW-0560">Oxidoreductase</keyword>
<dbReference type="InterPro" id="IPR005123">
    <property type="entry name" value="Oxoglu/Fe-dep_dioxygenase_dom"/>
</dbReference>
<dbReference type="SUPFAM" id="SSF51197">
    <property type="entry name" value="Clavaminate synthase-like"/>
    <property type="match status" value="1"/>
</dbReference>
<evidence type="ECO:0000256" key="5">
    <source>
        <dbReference type="ARBA" id="ARBA00023002"/>
    </source>
</evidence>
<accession>A0AAD9FUR1</accession>
<gene>
    <name evidence="10" type="ORF">DB88DRAFT_508604</name>
</gene>
<feature type="domain" description="Fe2OG dioxygenase" evidence="9">
    <location>
        <begin position="125"/>
        <end position="286"/>
    </location>
</feature>
<dbReference type="PANTHER" id="PTHR46030">
    <property type="entry name" value="ALPHA-KETOGLUTARATE-DEPENDENT DIOXYGENASE ALKB HOMOLOG 6"/>
    <property type="match status" value="1"/>
</dbReference>
<dbReference type="Gene3D" id="2.60.120.590">
    <property type="entry name" value="Alpha-ketoglutarate-dependent dioxygenase AlkB-like"/>
    <property type="match status" value="1"/>
</dbReference>
<dbReference type="EMBL" id="JAODAN010000002">
    <property type="protein sequence ID" value="KAK1926508.1"/>
    <property type="molecule type" value="Genomic_DNA"/>
</dbReference>
<evidence type="ECO:0000313" key="10">
    <source>
        <dbReference type="EMBL" id="KAK1926508.1"/>
    </source>
</evidence>
<keyword evidence="7" id="KW-0539">Nucleus</keyword>
<evidence type="ECO:0000256" key="2">
    <source>
        <dbReference type="ARBA" id="ARBA00007879"/>
    </source>
</evidence>
<dbReference type="GO" id="GO:0005634">
    <property type="term" value="C:nucleus"/>
    <property type="evidence" value="ECO:0007669"/>
    <property type="project" value="UniProtKB-SubCell"/>
</dbReference>
<reference evidence="10" key="1">
    <citation type="submission" date="2023-02" db="EMBL/GenBank/DDBJ databases">
        <title>Identification and recombinant expression of a fungal hydrolase from Papiliotrema laurentii that hydrolyzes apple cutin and clears colloidal polyester polyurethane.</title>
        <authorList>
            <consortium name="DOE Joint Genome Institute"/>
            <person name="Roman V.A."/>
            <person name="Bojanowski C."/>
            <person name="Crable B.R."/>
            <person name="Wagner D.N."/>
            <person name="Hung C.S."/>
            <person name="Nadeau L.J."/>
            <person name="Schratz L."/>
            <person name="Haridas S."/>
            <person name="Pangilinan J."/>
            <person name="Lipzen A."/>
            <person name="Na H."/>
            <person name="Yan M."/>
            <person name="Ng V."/>
            <person name="Grigoriev I.V."/>
            <person name="Spatafora J.W."/>
            <person name="Barlow D."/>
            <person name="Biffinger J."/>
            <person name="Kelley-Loughnane N."/>
            <person name="Varaljay V.A."/>
            <person name="Crookes-Goodson W.J."/>
        </authorList>
    </citation>
    <scope>NUCLEOTIDE SEQUENCE</scope>
    <source>
        <strain evidence="10">5307AH</strain>
    </source>
</reference>
<proteinExistence type="inferred from homology"/>
<dbReference type="Proteomes" id="UP001182556">
    <property type="component" value="Unassembled WGS sequence"/>
</dbReference>
<dbReference type="InterPro" id="IPR037151">
    <property type="entry name" value="AlkB-like_sf"/>
</dbReference>
<evidence type="ECO:0000256" key="7">
    <source>
        <dbReference type="ARBA" id="ARBA00023242"/>
    </source>
</evidence>
<dbReference type="PROSITE" id="PS51471">
    <property type="entry name" value="FE2OG_OXY"/>
    <property type="match status" value="1"/>
</dbReference>
<protein>
    <recommendedName>
        <fullName evidence="9">Fe2OG dioxygenase domain-containing protein</fullName>
    </recommendedName>
</protein>
<dbReference type="InterPro" id="IPR032862">
    <property type="entry name" value="ALKBH6"/>
</dbReference>
<dbReference type="GO" id="GO:0046872">
    <property type="term" value="F:metal ion binding"/>
    <property type="evidence" value="ECO:0007669"/>
    <property type="project" value="UniProtKB-KW"/>
</dbReference>
<keyword evidence="3 8" id="KW-0479">Metal-binding</keyword>
<evidence type="ECO:0000313" key="11">
    <source>
        <dbReference type="Proteomes" id="UP001182556"/>
    </source>
</evidence>